<dbReference type="EMBL" id="BNAO01000004">
    <property type="protein sequence ID" value="GHG69073.1"/>
    <property type="molecule type" value="Genomic_DNA"/>
</dbReference>
<proteinExistence type="predicted"/>
<dbReference type="RefSeq" id="WP_189432584.1">
    <property type="nucleotide sequence ID" value="NZ_BNAO01000004.1"/>
</dbReference>
<sequence length="254" mass="28904">MVLPLIIALIIALVIIAITVNVVQQHRERMQALKRAEFTKLRHALEESEEILFNAANVPLSAGLSIMLLKRISYLLKAMVELEPGQRDLKHRLEETEARISELNKSTEAIADNVGLPDNDQQLLAMMKGIKKLRNMLRAEHARGNVDTQLVIDEDRRLDLLQLRISVESQIKRAKSARSNGMLGSARQYFEKALAYLNGTSHQNDYVSSRISEARMALEEITLELKQGNAKDIEKRGEKDNKDIDELFAPKRKW</sequence>
<keyword evidence="3" id="KW-1133">Transmembrane helix</keyword>
<evidence type="ECO:0000313" key="5">
    <source>
        <dbReference type="Proteomes" id="UP000659697"/>
    </source>
</evidence>
<evidence type="ECO:0000256" key="1">
    <source>
        <dbReference type="SAM" id="Coils"/>
    </source>
</evidence>
<dbReference type="Proteomes" id="UP000659697">
    <property type="component" value="Unassembled WGS sequence"/>
</dbReference>
<keyword evidence="3" id="KW-0812">Transmembrane</keyword>
<evidence type="ECO:0000256" key="3">
    <source>
        <dbReference type="SAM" id="Phobius"/>
    </source>
</evidence>
<reference evidence="5" key="1">
    <citation type="journal article" date="2019" name="Int. J. Syst. Evol. Microbiol.">
        <title>The Global Catalogue of Microorganisms (GCM) 10K type strain sequencing project: providing services to taxonomists for standard genome sequencing and annotation.</title>
        <authorList>
            <consortium name="The Broad Institute Genomics Platform"/>
            <consortium name="The Broad Institute Genome Sequencing Center for Infectious Disease"/>
            <person name="Wu L."/>
            <person name="Ma J."/>
        </authorList>
    </citation>
    <scope>NUCLEOTIDE SEQUENCE [LARGE SCALE GENOMIC DNA]</scope>
    <source>
        <strain evidence="5">CGMCC 1.7003</strain>
    </source>
</reference>
<comment type="caution">
    <text evidence="4">The sequence shown here is derived from an EMBL/GenBank/DDBJ whole genome shotgun (WGS) entry which is preliminary data.</text>
</comment>
<protein>
    <recommendedName>
        <fullName evidence="6">DNA repair protein</fullName>
    </recommendedName>
</protein>
<organism evidence="4 5">
    <name type="scientific">Alishewanella longhuensis</name>
    <dbReference type="NCBI Taxonomy" id="1091037"/>
    <lineage>
        <taxon>Bacteria</taxon>
        <taxon>Pseudomonadati</taxon>
        <taxon>Pseudomonadota</taxon>
        <taxon>Gammaproteobacteria</taxon>
        <taxon>Alteromonadales</taxon>
        <taxon>Alteromonadaceae</taxon>
        <taxon>Alishewanella</taxon>
    </lineage>
</organism>
<keyword evidence="3" id="KW-0472">Membrane</keyword>
<keyword evidence="5" id="KW-1185">Reference proteome</keyword>
<evidence type="ECO:0008006" key="6">
    <source>
        <dbReference type="Google" id="ProtNLM"/>
    </source>
</evidence>
<feature type="coiled-coil region" evidence="1">
    <location>
        <begin position="86"/>
        <end position="113"/>
    </location>
</feature>
<name>A0ABQ3KZ91_9ALTE</name>
<evidence type="ECO:0000256" key="2">
    <source>
        <dbReference type="SAM" id="MobiDB-lite"/>
    </source>
</evidence>
<keyword evidence="1" id="KW-0175">Coiled coil</keyword>
<accession>A0ABQ3KZ91</accession>
<gene>
    <name evidence="4" type="ORF">GCM10010919_18680</name>
</gene>
<feature type="region of interest" description="Disordered" evidence="2">
    <location>
        <begin position="229"/>
        <end position="254"/>
    </location>
</feature>
<evidence type="ECO:0000313" key="4">
    <source>
        <dbReference type="EMBL" id="GHG69073.1"/>
    </source>
</evidence>
<feature type="transmembrane region" description="Helical" evidence="3">
    <location>
        <begin position="6"/>
        <end position="23"/>
    </location>
</feature>